<keyword evidence="2" id="KW-1185">Reference proteome</keyword>
<accession>A0AAD9A1M5</accession>
<protein>
    <submittedName>
        <fullName evidence="1">Uncharacterized protein</fullName>
    </submittedName>
</protein>
<organism evidence="1 2">
    <name type="scientific">Colletotrichum chrysophilum</name>
    <dbReference type="NCBI Taxonomy" id="1836956"/>
    <lineage>
        <taxon>Eukaryota</taxon>
        <taxon>Fungi</taxon>
        <taxon>Dikarya</taxon>
        <taxon>Ascomycota</taxon>
        <taxon>Pezizomycotina</taxon>
        <taxon>Sordariomycetes</taxon>
        <taxon>Hypocreomycetidae</taxon>
        <taxon>Glomerellales</taxon>
        <taxon>Glomerellaceae</taxon>
        <taxon>Colletotrichum</taxon>
        <taxon>Colletotrichum gloeosporioides species complex</taxon>
    </lineage>
</organism>
<dbReference type="EMBL" id="JAQOWY010000671">
    <property type="protein sequence ID" value="KAK1839454.1"/>
    <property type="molecule type" value="Genomic_DNA"/>
</dbReference>
<evidence type="ECO:0000313" key="2">
    <source>
        <dbReference type="Proteomes" id="UP001243330"/>
    </source>
</evidence>
<evidence type="ECO:0000313" key="1">
    <source>
        <dbReference type="EMBL" id="KAK1839454.1"/>
    </source>
</evidence>
<sequence length="113" mass="12343">MISLRISWRISGGLGWAFAVRQHEGRQVGARRRAAPPLQIIGLKEAFQVLSQVLDTPRKQDRRAADVSAGVSVKREKGACSSGRSAITYTTLHSDTQDVSSLAATPKRPWLGF</sequence>
<dbReference type="AlphaFoldDB" id="A0AAD9A1M5"/>
<gene>
    <name evidence="1" type="ORF">CCHR01_17920</name>
</gene>
<proteinExistence type="predicted"/>
<dbReference type="Proteomes" id="UP001243330">
    <property type="component" value="Unassembled WGS sequence"/>
</dbReference>
<comment type="caution">
    <text evidence="1">The sequence shown here is derived from an EMBL/GenBank/DDBJ whole genome shotgun (WGS) entry which is preliminary data.</text>
</comment>
<name>A0AAD9A1M5_9PEZI</name>
<reference evidence="1" key="1">
    <citation type="submission" date="2023-01" db="EMBL/GenBank/DDBJ databases">
        <title>Colletotrichum chrysophilum M932 genome sequence.</title>
        <authorList>
            <person name="Baroncelli R."/>
        </authorList>
    </citation>
    <scope>NUCLEOTIDE SEQUENCE</scope>
    <source>
        <strain evidence="1">M932</strain>
    </source>
</reference>